<sequence>MMHGTNSSKASEIIPCIARVAVQVPLYGLFDYIIPSSFKVRLLEGCRVRVAFGRKPLVGMVMSVSDQSSFPANKLKPL</sequence>
<accession>A0A3B0Y0X7</accession>
<name>A0A3B0Y0X7_9ZZZZ</name>
<dbReference type="InterPro" id="IPR042115">
    <property type="entry name" value="PriA_3primeBD_sf"/>
</dbReference>
<feature type="domain" description="Primosomal protein N' 3' DNA-binding" evidence="1">
    <location>
        <begin position="19"/>
        <end position="77"/>
    </location>
</feature>
<feature type="non-terminal residue" evidence="2">
    <location>
        <position position="78"/>
    </location>
</feature>
<evidence type="ECO:0000259" key="1">
    <source>
        <dbReference type="Pfam" id="PF17764"/>
    </source>
</evidence>
<gene>
    <name evidence="2" type="ORF">MNBD_GAMMA09-46</name>
</gene>
<protein>
    <recommendedName>
        <fullName evidence="1">Primosomal protein N' 3' DNA-binding domain-containing protein</fullName>
    </recommendedName>
</protein>
<reference evidence="2" key="1">
    <citation type="submission" date="2018-06" db="EMBL/GenBank/DDBJ databases">
        <authorList>
            <person name="Zhirakovskaya E."/>
        </authorList>
    </citation>
    <scope>NUCLEOTIDE SEQUENCE</scope>
</reference>
<dbReference type="Pfam" id="PF17764">
    <property type="entry name" value="PriA_3primeBD"/>
    <property type="match status" value="1"/>
</dbReference>
<dbReference type="GO" id="GO:0003677">
    <property type="term" value="F:DNA binding"/>
    <property type="evidence" value="ECO:0007669"/>
    <property type="project" value="InterPro"/>
</dbReference>
<dbReference type="EMBL" id="UOFI01000149">
    <property type="protein sequence ID" value="VAW69227.1"/>
    <property type="molecule type" value="Genomic_DNA"/>
</dbReference>
<organism evidence="2">
    <name type="scientific">hydrothermal vent metagenome</name>
    <dbReference type="NCBI Taxonomy" id="652676"/>
    <lineage>
        <taxon>unclassified sequences</taxon>
        <taxon>metagenomes</taxon>
        <taxon>ecological metagenomes</taxon>
    </lineage>
</organism>
<dbReference type="AlphaFoldDB" id="A0A3B0Y0X7"/>
<dbReference type="InterPro" id="IPR041222">
    <property type="entry name" value="PriA_3primeBD"/>
</dbReference>
<proteinExistence type="predicted"/>
<dbReference type="Gene3D" id="3.40.1440.60">
    <property type="entry name" value="PriA, 3(prime) DNA-binding domain"/>
    <property type="match status" value="1"/>
</dbReference>
<evidence type="ECO:0000313" key="2">
    <source>
        <dbReference type="EMBL" id="VAW69227.1"/>
    </source>
</evidence>